<dbReference type="GO" id="GO:0050660">
    <property type="term" value="F:flavin adenine dinucleotide binding"/>
    <property type="evidence" value="ECO:0007669"/>
    <property type="project" value="InterPro"/>
</dbReference>
<feature type="binding site" evidence="8">
    <location>
        <position position="196"/>
    </location>
    <ligand>
        <name>NAD(+)</name>
        <dbReference type="ChEBI" id="CHEBI:57540"/>
    </ligand>
</feature>
<dbReference type="KEGG" id="bsen:DP114_32250"/>
<dbReference type="InterPro" id="IPR001100">
    <property type="entry name" value="Pyr_nuc-diS_OxRdtase"/>
</dbReference>
<dbReference type="InterPro" id="IPR004099">
    <property type="entry name" value="Pyr_nucl-diS_OxRdtase_dimer"/>
</dbReference>
<evidence type="ECO:0000256" key="2">
    <source>
        <dbReference type="ARBA" id="ARBA00022630"/>
    </source>
</evidence>
<feature type="domain" description="FAD/NAD(P)-binding" evidence="12">
    <location>
        <begin position="5"/>
        <end position="318"/>
    </location>
</feature>
<dbReference type="GO" id="GO:0004362">
    <property type="term" value="F:glutathione-disulfide reductase (NADPH) activity"/>
    <property type="evidence" value="ECO:0007669"/>
    <property type="project" value="UniProtKB-EC"/>
</dbReference>
<dbReference type="GO" id="GO:0006749">
    <property type="term" value="P:glutathione metabolic process"/>
    <property type="evidence" value="ECO:0007669"/>
    <property type="project" value="TreeGrafter"/>
</dbReference>
<evidence type="ECO:0000313" key="13">
    <source>
        <dbReference type="EMBL" id="QDL11951.1"/>
    </source>
</evidence>
<dbReference type="PIRSF" id="PIRSF000350">
    <property type="entry name" value="Mercury_reductase_MerA"/>
    <property type="match status" value="1"/>
</dbReference>
<dbReference type="GO" id="GO:0034599">
    <property type="term" value="P:cellular response to oxidative stress"/>
    <property type="evidence" value="ECO:0007669"/>
    <property type="project" value="TreeGrafter"/>
</dbReference>
<dbReference type="Gene3D" id="3.30.390.30">
    <property type="match status" value="1"/>
</dbReference>
<feature type="binding site" evidence="8">
    <location>
        <position position="51"/>
    </location>
    <ligand>
        <name>FAD</name>
        <dbReference type="ChEBI" id="CHEBI:57692"/>
    </ligand>
</feature>
<dbReference type="PANTHER" id="PTHR42737:SF2">
    <property type="entry name" value="GLUTATHIONE REDUCTASE"/>
    <property type="match status" value="1"/>
</dbReference>
<keyword evidence="5" id="KW-1015">Disulfide bond</keyword>
<dbReference type="EC" id="1.8.1.7" evidence="13"/>
<dbReference type="Pfam" id="PF07992">
    <property type="entry name" value="Pyr_redox_2"/>
    <property type="match status" value="1"/>
</dbReference>
<feature type="binding site" evidence="8">
    <location>
        <position position="262"/>
    </location>
    <ligand>
        <name>NAD(+)</name>
        <dbReference type="ChEBI" id="CHEBI:57540"/>
    </ligand>
</feature>
<reference evidence="13 14" key="1">
    <citation type="submission" date="2018-06" db="EMBL/GenBank/DDBJ databases">
        <title>Comparative genomics of Brasilonema spp. strains.</title>
        <authorList>
            <person name="Alvarenga D.O."/>
            <person name="Fiore M.F."/>
            <person name="Varani A.M."/>
        </authorList>
    </citation>
    <scope>NUCLEOTIDE SEQUENCE [LARGE SCALE GENOMIC DNA]</scope>
    <source>
        <strain evidence="13 14">CENA114</strain>
    </source>
</reference>
<dbReference type="Gene3D" id="3.50.50.60">
    <property type="entry name" value="FAD/NAD(P)-binding domain"/>
    <property type="match status" value="2"/>
</dbReference>
<keyword evidence="6 10" id="KW-0676">Redox-active center</keyword>
<gene>
    <name evidence="13" type="ORF">DP114_32250</name>
</gene>
<evidence type="ECO:0000256" key="4">
    <source>
        <dbReference type="ARBA" id="ARBA00023002"/>
    </source>
</evidence>
<dbReference type="PRINTS" id="PR00368">
    <property type="entry name" value="FADPNR"/>
</dbReference>
<dbReference type="InterPro" id="IPR046952">
    <property type="entry name" value="GSHR/TRXR-like"/>
</dbReference>
<feature type="disulfide bond" description="Redox-active" evidence="9">
    <location>
        <begin position="42"/>
        <end position="47"/>
    </location>
</feature>
<evidence type="ECO:0000256" key="8">
    <source>
        <dbReference type="PIRSR" id="PIRSR000350-3"/>
    </source>
</evidence>
<protein>
    <submittedName>
        <fullName evidence="13">Glutathione-disulfide reductase</fullName>
        <ecNumber evidence="13">1.8.1.7</ecNumber>
    </submittedName>
</protein>
<evidence type="ECO:0000256" key="7">
    <source>
        <dbReference type="PIRSR" id="PIRSR000350-2"/>
    </source>
</evidence>
<dbReference type="NCBIfam" id="NF004776">
    <property type="entry name" value="PRK06116.1"/>
    <property type="match status" value="1"/>
</dbReference>
<accession>A0A856MQS1</accession>
<evidence type="ECO:0000259" key="12">
    <source>
        <dbReference type="Pfam" id="PF07992"/>
    </source>
</evidence>
<dbReference type="Proteomes" id="UP000503129">
    <property type="component" value="Chromosome"/>
</dbReference>
<organism evidence="13 14">
    <name type="scientific">Brasilonema sennae CENA114</name>
    <dbReference type="NCBI Taxonomy" id="415709"/>
    <lineage>
        <taxon>Bacteria</taxon>
        <taxon>Bacillati</taxon>
        <taxon>Cyanobacteriota</taxon>
        <taxon>Cyanophyceae</taxon>
        <taxon>Nostocales</taxon>
        <taxon>Scytonemataceae</taxon>
        <taxon>Brasilonema</taxon>
        <taxon>Bromeliae group (in: Brasilonema)</taxon>
    </lineage>
</organism>
<dbReference type="EMBL" id="CP030118">
    <property type="protein sequence ID" value="QDL11951.1"/>
    <property type="molecule type" value="Genomic_DNA"/>
</dbReference>
<feature type="active site" description="Proton acceptor" evidence="7">
    <location>
        <position position="437"/>
    </location>
</feature>
<dbReference type="InterPro" id="IPR016156">
    <property type="entry name" value="FAD/NAD-linked_Rdtase_dimer_sf"/>
</dbReference>
<feature type="domain" description="Pyridine nucleotide-disulphide oxidoreductase dimerisation" evidence="11">
    <location>
        <begin position="339"/>
        <end position="444"/>
    </location>
</feature>
<dbReference type="Pfam" id="PF02852">
    <property type="entry name" value="Pyr_redox_dim"/>
    <property type="match status" value="1"/>
</dbReference>
<dbReference type="AlphaFoldDB" id="A0A856MQS1"/>
<comment type="similarity">
    <text evidence="1 10">Belongs to the class-I pyridine nucleotide-disulfide oxidoreductase family.</text>
</comment>
<dbReference type="InterPro" id="IPR023753">
    <property type="entry name" value="FAD/NAD-binding_dom"/>
</dbReference>
<dbReference type="PRINTS" id="PR00411">
    <property type="entry name" value="PNDRDTASEI"/>
</dbReference>
<name>A0A856MQS1_9CYAN</name>
<sequence>MTFDYDLFVIGAGPGGLAAAKAAASYGIRAAIAEQGAVGGTCVNRGCVPKKLIVYAADFALQNQIAHSYGWSDSQSRFDWTQFIKSVYQQIESIHHSYFEQLQQAGIELIRGHATFVDSHTVEINERKYTADKILIAVGGGANKPNIPGIEYAITSRQIFDLPYLPKRLAIIGGGYIGVEFSSMMNAFGCDVTLIEHDEMILSGFDEDIRLGVQQGLNKRGIRFIGNSSVKQIKYSEEKLVLTITGDSRKTIAADTILIATGRTPNTKNLGLENAGVELEEKGAIKVDDYNRTTVENIFAVGDCTNRLQLSPVAKAEGRAFANTVFGKKPQKVDYEQAPSAVFARPEAAAIGMTEAKAREKFGEVVKCYSVHFQPMLFQMTEKDEQATIKIVVNGESERVLGAHMVGEHAAEIIQSLAVAIRKGITKQDIDETIGIHPTTGEEFLFHSL</sequence>
<evidence type="ECO:0000256" key="6">
    <source>
        <dbReference type="ARBA" id="ARBA00023284"/>
    </source>
</evidence>
<dbReference type="SUPFAM" id="SSF55424">
    <property type="entry name" value="FAD/NAD-linked reductases, dimerisation (C-terminal) domain"/>
    <property type="match status" value="1"/>
</dbReference>
<evidence type="ECO:0000313" key="14">
    <source>
        <dbReference type="Proteomes" id="UP000503129"/>
    </source>
</evidence>
<evidence type="ECO:0000259" key="11">
    <source>
        <dbReference type="Pfam" id="PF02852"/>
    </source>
</evidence>
<dbReference type="RefSeq" id="WP_171978365.1">
    <property type="nucleotide sequence ID" value="NZ_CAWOXK010000001.1"/>
</dbReference>
<dbReference type="GO" id="GO:0045454">
    <property type="term" value="P:cell redox homeostasis"/>
    <property type="evidence" value="ECO:0007669"/>
    <property type="project" value="InterPro"/>
</dbReference>
<evidence type="ECO:0000256" key="10">
    <source>
        <dbReference type="RuleBase" id="RU003691"/>
    </source>
</evidence>
<keyword evidence="14" id="KW-1185">Reference proteome</keyword>
<evidence type="ECO:0000256" key="3">
    <source>
        <dbReference type="ARBA" id="ARBA00022827"/>
    </source>
</evidence>
<dbReference type="PROSITE" id="PS00076">
    <property type="entry name" value="PYRIDINE_REDOX_1"/>
    <property type="match status" value="1"/>
</dbReference>
<keyword evidence="3 8" id="KW-0274">FAD</keyword>
<dbReference type="PANTHER" id="PTHR42737">
    <property type="entry name" value="GLUTATHIONE REDUCTASE"/>
    <property type="match status" value="1"/>
</dbReference>
<feature type="binding site" evidence="8">
    <location>
        <position position="303"/>
    </location>
    <ligand>
        <name>FAD</name>
        <dbReference type="ChEBI" id="CHEBI:57692"/>
    </ligand>
</feature>
<evidence type="ECO:0000256" key="9">
    <source>
        <dbReference type="PIRSR" id="PIRSR000350-4"/>
    </source>
</evidence>
<dbReference type="InterPro" id="IPR036188">
    <property type="entry name" value="FAD/NAD-bd_sf"/>
</dbReference>
<keyword evidence="8" id="KW-0547">Nucleotide-binding</keyword>
<evidence type="ECO:0000256" key="5">
    <source>
        <dbReference type="ARBA" id="ARBA00023157"/>
    </source>
</evidence>
<dbReference type="GO" id="GO:0005829">
    <property type="term" value="C:cytosol"/>
    <property type="evidence" value="ECO:0007669"/>
    <property type="project" value="TreeGrafter"/>
</dbReference>
<dbReference type="InterPro" id="IPR012999">
    <property type="entry name" value="Pyr_OxRdtase_I_AS"/>
</dbReference>
<feature type="binding site" evidence="8">
    <location>
        <begin position="173"/>
        <end position="180"/>
    </location>
    <ligand>
        <name>NAD(+)</name>
        <dbReference type="ChEBI" id="CHEBI:57540"/>
    </ligand>
</feature>
<keyword evidence="2 10" id="KW-0285">Flavoprotein</keyword>
<dbReference type="SUPFAM" id="SSF51905">
    <property type="entry name" value="FAD/NAD(P)-binding domain"/>
    <property type="match status" value="1"/>
</dbReference>
<proteinExistence type="inferred from homology"/>
<comment type="cofactor">
    <cofactor evidence="8">
        <name>FAD</name>
        <dbReference type="ChEBI" id="CHEBI:57692"/>
    </cofactor>
    <text evidence="8">Binds 1 FAD per subunit.</text>
</comment>
<keyword evidence="8" id="KW-0520">NAD</keyword>
<evidence type="ECO:0000256" key="1">
    <source>
        <dbReference type="ARBA" id="ARBA00007532"/>
    </source>
</evidence>
<keyword evidence="4 10" id="KW-0560">Oxidoreductase</keyword>